<dbReference type="OrthoDB" id="2135402at2"/>
<evidence type="ECO:0000256" key="2">
    <source>
        <dbReference type="SAM" id="Phobius"/>
    </source>
</evidence>
<protein>
    <recommendedName>
        <fullName evidence="3">YrhK domain-containing protein</fullName>
    </recommendedName>
</protein>
<feature type="compositionally biased region" description="Basic and acidic residues" evidence="1">
    <location>
        <begin position="1"/>
        <end position="10"/>
    </location>
</feature>
<feature type="transmembrane region" description="Helical" evidence="2">
    <location>
        <begin position="67"/>
        <end position="85"/>
    </location>
</feature>
<proteinExistence type="predicted"/>
<dbReference type="Proteomes" id="UP000480246">
    <property type="component" value="Unassembled WGS sequence"/>
</dbReference>
<dbReference type="EMBL" id="WEID01000052">
    <property type="protein sequence ID" value="KAB8135781.1"/>
    <property type="molecule type" value="Genomic_DNA"/>
</dbReference>
<evidence type="ECO:0000313" key="4">
    <source>
        <dbReference type="EMBL" id="KAB8135781.1"/>
    </source>
</evidence>
<keyword evidence="5" id="KW-1185">Reference proteome</keyword>
<comment type="caution">
    <text evidence="4">The sequence shown here is derived from an EMBL/GenBank/DDBJ whole genome shotgun (WGS) entry which is preliminary data.</text>
</comment>
<feature type="domain" description="YrhK" evidence="3">
    <location>
        <begin position="36"/>
        <end position="90"/>
    </location>
</feature>
<evidence type="ECO:0000256" key="1">
    <source>
        <dbReference type="SAM" id="MobiDB-lite"/>
    </source>
</evidence>
<dbReference type="AlphaFoldDB" id="A0A7C8GTV7"/>
<name>A0A7C8GTV7_9BACI</name>
<keyword evidence="2" id="KW-1133">Transmembrane helix</keyword>
<dbReference type="Pfam" id="PF14145">
    <property type="entry name" value="YrhK"/>
    <property type="match status" value="1"/>
</dbReference>
<organism evidence="4 5">
    <name type="scientific">Gracilibacillus oryzae</name>
    <dbReference type="NCBI Taxonomy" id="1672701"/>
    <lineage>
        <taxon>Bacteria</taxon>
        <taxon>Bacillati</taxon>
        <taxon>Bacillota</taxon>
        <taxon>Bacilli</taxon>
        <taxon>Bacillales</taxon>
        <taxon>Bacillaceae</taxon>
        <taxon>Gracilibacillus</taxon>
    </lineage>
</organism>
<keyword evidence="2" id="KW-0472">Membrane</keyword>
<sequence length="106" mass="12671">MAEVRTKAKDNNSYQQQKEDYVNNRMKQHNQFYKSIYKVLYTINDFTIGVWFFAGSILFYFESLKKLGVTLFVIGSFQFLIRPTIRLVHEVKAKKHYGKEYDQQQA</sequence>
<evidence type="ECO:0000259" key="3">
    <source>
        <dbReference type="Pfam" id="PF14145"/>
    </source>
</evidence>
<keyword evidence="2" id="KW-0812">Transmembrane</keyword>
<feature type="region of interest" description="Disordered" evidence="1">
    <location>
        <begin position="1"/>
        <end position="21"/>
    </location>
</feature>
<accession>A0A7C8GTV7</accession>
<evidence type="ECO:0000313" key="5">
    <source>
        <dbReference type="Proteomes" id="UP000480246"/>
    </source>
</evidence>
<dbReference type="RefSeq" id="WP_153403305.1">
    <property type="nucleotide sequence ID" value="NZ_ML762430.1"/>
</dbReference>
<reference evidence="4 5" key="1">
    <citation type="submission" date="2019-10" db="EMBL/GenBank/DDBJ databases">
        <title>Gracilibacillus sp. nov. isolated from rice seeds.</title>
        <authorList>
            <person name="He S."/>
        </authorList>
    </citation>
    <scope>NUCLEOTIDE SEQUENCE [LARGE SCALE GENOMIC DNA]</scope>
    <source>
        <strain evidence="4 5">TD8</strain>
    </source>
</reference>
<feature type="transmembrane region" description="Helical" evidence="2">
    <location>
        <begin position="39"/>
        <end position="61"/>
    </location>
</feature>
<gene>
    <name evidence="4" type="ORF">F9U64_10965</name>
</gene>
<dbReference type="InterPro" id="IPR025424">
    <property type="entry name" value="YrhK_domain"/>
</dbReference>